<name>A0A3A9AJP8_9FIRM</name>
<comment type="caution">
    <text evidence="2">The sequence shown here is derived from an EMBL/GenBank/DDBJ whole genome shotgun (WGS) entry which is preliminary data.</text>
</comment>
<evidence type="ECO:0000313" key="3">
    <source>
        <dbReference type="Proteomes" id="UP000280696"/>
    </source>
</evidence>
<proteinExistence type="predicted"/>
<feature type="domain" description="DUF5348" evidence="1">
    <location>
        <begin position="79"/>
        <end position="144"/>
    </location>
</feature>
<evidence type="ECO:0000313" key="2">
    <source>
        <dbReference type="EMBL" id="RKI91264.1"/>
    </source>
</evidence>
<keyword evidence="3" id="KW-1185">Reference proteome</keyword>
<reference evidence="2 3" key="1">
    <citation type="submission" date="2018-09" db="EMBL/GenBank/DDBJ databases">
        <title>Murine metabolic-syndrome-specific gut microbial biobank.</title>
        <authorList>
            <person name="Liu C."/>
        </authorList>
    </citation>
    <scope>NUCLEOTIDE SEQUENCE [LARGE SCALE GENOMIC DNA]</scope>
    <source>
        <strain evidence="2 3">0.1xD8-82</strain>
    </source>
</reference>
<gene>
    <name evidence="2" type="ORF">D7V94_10135</name>
</gene>
<protein>
    <recommendedName>
        <fullName evidence="1">DUF5348 domain-containing protein</fullName>
    </recommendedName>
</protein>
<dbReference type="OrthoDB" id="1684344at2"/>
<organism evidence="2 3">
    <name type="scientific">Parablautia intestinalis</name>
    <dbReference type="NCBI Taxonomy" id="2320100"/>
    <lineage>
        <taxon>Bacteria</taxon>
        <taxon>Bacillati</taxon>
        <taxon>Bacillota</taxon>
        <taxon>Clostridia</taxon>
        <taxon>Lachnospirales</taxon>
        <taxon>Lachnospiraceae</taxon>
        <taxon>Parablautia</taxon>
    </lineage>
</organism>
<accession>A0A3A9AJP8</accession>
<dbReference type="Gene3D" id="2.40.10.390">
    <property type="match status" value="1"/>
</dbReference>
<dbReference type="EMBL" id="RAYQ01000010">
    <property type="protein sequence ID" value="RKI91264.1"/>
    <property type="molecule type" value="Genomic_DNA"/>
</dbReference>
<dbReference type="InterPro" id="IPR035255">
    <property type="entry name" value="DUF5348"/>
</dbReference>
<dbReference type="Pfam" id="PF17295">
    <property type="entry name" value="DUF5348"/>
    <property type="match status" value="1"/>
</dbReference>
<sequence length="148" mass="17149">MADLNMVLKESQKLNGNIRSLLRLSTYDDYDDLSGLHIDYEDGQQLFLQSELREVMEKLSDVADRIAYLSRPVMETSRLHKNRSGRYETKGGHYYTSGSGIEALIKDDYQEVPYWVWTSVEHDGKDYYLVGHKNVRLDGLTVRVRKAV</sequence>
<evidence type="ECO:0000259" key="1">
    <source>
        <dbReference type="Pfam" id="PF17295"/>
    </source>
</evidence>
<dbReference type="Proteomes" id="UP000280696">
    <property type="component" value="Unassembled WGS sequence"/>
</dbReference>
<dbReference type="RefSeq" id="WP_120469377.1">
    <property type="nucleotide sequence ID" value="NZ_RAYQ01000010.1"/>
</dbReference>
<dbReference type="AlphaFoldDB" id="A0A3A9AJP8"/>